<keyword evidence="4" id="KW-1185">Reference proteome</keyword>
<dbReference type="EnsemblFungi" id="MAPG_09616T0">
    <property type="protein sequence ID" value="MAPG_09616T0"/>
    <property type="gene ID" value="MAPG_09616"/>
</dbReference>
<reference evidence="2" key="1">
    <citation type="submission" date="2010-05" db="EMBL/GenBank/DDBJ databases">
        <title>The Genome Sequence of Magnaporthe poae strain ATCC 64411.</title>
        <authorList>
            <consortium name="The Broad Institute Genome Sequencing Platform"/>
            <consortium name="Broad Institute Genome Sequencing Center for Infectious Disease"/>
            <person name="Ma L.-J."/>
            <person name="Dead R."/>
            <person name="Young S."/>
            <person name="Zeng Q."/>
            <person name="Koehrsen M."/>
            <person name="Alvarado L."/>
            <person name="Berlin A."/>
            <person name="Chapman S.B."/>
            <person name="Chen Z."/>
            <person name="Freedman E."/>
            <person name="Gellesch M."/>
            <person name="Goldberg J."/>
            <person name="Griggs A."/>
            <person name="Gujja S."/>
            <person name="Heilman E.R."/>
            <person name="Heiman D."/>
            <person name="Hepburn T."/>
            <person name="Howarth C."/>
            <person name="Jen D."/>
            <person name="Larson L."/>
            <person name="Mehta T."/>
            <person name="Neiman D."/>
            <person name="Pearson M."/>
            <person name="Roberts A."/>
            <person name="Saif S."/>
            <person name="Shea T."/>
            <person name="Shenoy N."/>
            <person name="Sisk P."/>
            <person name="Stolte C."/>
            <person name="Sykes S."/>
            <person name="Walk T."/>
            <person name="White J."/>
            <person name="Yandava C."/>
            <person name="Haas B."/>
            <person name="Nusbaum C."/>
            <person name="Birren B."/>
        </authorList>
    </citation>
    <scope>NUCLEOTIDE SEQUENCE</scope>
    <source>
        <strain evidence="2">ATCC 64411</strain>
    </source>
</reference>
<evidence type="ECO:0000256" key="1">
    <source>
        <dbReference type="SAM" id="MobiDB-lite"/>
    </source>
</evidence>
<dbReference type="Proteomes" id="UP000011715">
    <property type="component" value="Unassembled WGS sequence"/>
</dbReference>
<dbReference type="EMBL" id="ADBL01002461">
    <property type="status" value="NOT_ANNOTATED_CDS"/>
    <property type="molecule type" value="Genomic_DNA"/>
</dbReference>
<accession>A0A0C4EAE6</accession>
<reference evidence="3" key="4">
    <citation type="journal article" date="2015" name="G3 (Bethesda)">
        <title>Genome sequences of three phytopathogenic species of the Magnaporthaceae family of fungi.</title>
        <authorList>
            <person name="Okagaki L.H."/>
            <person name="Nunes C.C."/>
            <person name="Sailsbery J."/>
            <person name="Clay B."/>
            <person name="Brown D."/>
            <person name="John T."/>
            <person name="Oh Y."/>
            <person name="Young N."/>
            <person name="Fitzgerald M."/>
            <person name="Haas B.J."/>
            <person name="Zeng Q."/>
            <person name="Young S."/>
            <person name="Adiconis X."/>
            <person name="Fan L."/>
            <person name="Levin J.Z."/>
            <person name="Mitchell T.K."/>
            <person name="Okubara P.A."/>
            <person name="Farman M.L."/>
            <person name="Kohn L.M."/>
            <person name="Birren B."/>
            <person name="Ma L.-J."/>
            <person name="Dean R.A."/>
        </authorList>
    </citation>
    <scope>NUCLEOTIDE SEQUENCE</scope>
    <source>
        <strain evidence="3">ATCC 64411 / 73-15</strain>
    </source>
</reference>
<protein>
    <submittedName>
        <fullName evidence="2 3">Uncharacterized protein</fullName>
    </submittedName>
</protein>
<reference evidence="4" key="2">
    <citation type="submission" date="2010-05" db="EMBL/GenBank/DDBJ databases">
        <title>The genome sequence of Magnaporthe poae strain ATCC 64411.</title>
        <authorList>
            <person name="Ma L.-J."/>
            <person name="Dead R."/>
            <person name="Young S."/>
            <person name="Zeng Q."/>
            <person name="Koehrsen M."/>
            <person name="Alvarado L."/>
            <person name="Berlin A."/>
            <person name="Chapman S.B."/>
            <person name="Chen Z."/>
            <person name="Freedman E."/>
            <person name="Gellesch M."/>
            <person name="Goldberg J."/>
            <person name="Griggs A."/>
            <person name="Gujja S."/>
            <person name="Heilman E.R."/>
            <person name="Heiman D."/>
            <person name="Hepburn T."/>
            <person name="Howarth C."/>
            <person name="Jen D."/>
            <person name="Larson L."/>
            <person name="Mehta T."/>
            <person name="Neiman D."/>
            <person name="Pearson M."/>
            <person name="Roberts A."/>
            <person name="Saif S."/>
            <person name="Shea T."/>
            <person name="Shenoy N."/>
            <person name="Sisk P."/>
            <person name="Stolte C."/>
            <person name="Sykes S."/>
            <person name="Walk T."/>
            <person name="White J."/>
            <person name="Yandava C."/>
            <person name="Haas B."/>
            <person name="Nusbaum C."/>
            <person name="Birren B."/>
        </authorList>
    </citation>
    <scope>NUCLEOTIDE SEQUENCE [LARGE SCALE GENOMIC DNA]</scope>
    <source>
        <strain evidence="4">ATCC 64411 / 73-15</strain>
    </source>
</reference>
<feature type="region of interest" description="Disordered" evidence="1">
    <location>
        <begin position="61"/>
        <end position="80"/>
    </location>
</feature>
<organism evidence="3 4">
    <name type="scientific">Magnaporthiopsis poae (strain ATCC 64411 / 73-15)</name>
    <name type="common">Kentucky bluegrass fungus</name>
    <name type="synonym">Magnaporthe poae</name>
    <dbReference type="NCBI Taxonomy" id="644358"/>
    <lineage>
        <taxon>Eukaryota</taxon>
        <taxon>Fungi</taxon>
        <taxon>Dikarya</taxon>
        <taxon>Ascomycota</taxon>
        <taxon>Pezizomycotina</taxon>
        <taxon>Sordariomycetes</taxon>
        <taxon>Sordariomycetidae</taxon>
        <taxon>Magnaporthales</taxon>
        <taxon>Magnaporthaceae</taxon>
        <taxon>Magnaporthiopsis</taxon>
    </lineage>
</organism>
<reference evidence="3" key="5">
    <citation type="submission" date="2015-06" db="UniProtKB">
        <authorList>
            <consortium name="EnsemblFungi"/>
        </authorList>
    </citation>
    <scope>IDENTIFICATION</scope>
    <source>
        <strain evidence="3">ATCC 64411</strain>
    </source>
</reference>
<evidence type="ECO:0000313" key="3">
    <source>
        <dbReference type="EnsemblFungi" id="MAPG_09616T0"/>
    </source>
</evidence>
<proteinExistence type="predicted"/>
<evidence type="ECO:0000313" key="4">
    <source>
        <dbReference type="Proteomes" id="UP000011715"/>
    </source>
</evidence>
<name>A0A0C4EAE6_MAGP6</name>
<dbReference type="AlphaFoldDB" id="A0A0C4EAE6"/>
<evidence type="ECO:0000313" key="2">
    <source>
        <dbReference type="EMBL" id="KLU91093.1"/>
    </source>
</evidence>
<dbReference type="EMBL" id="GL876976">
    <property type="protein sequence ID" value="KLU91093.1"/>
    <property type="molecule type" value="Genomic_DNA"/>
</dbReference>
<sequence>ANPSLLEPIDLGQEGVAYSLRFQLAIPSTGCRLPYSWARLRNVIRQAGAACIHELTPLFSTPASSKGQPRRDSSPHRPLNPSALSNLIAIVKKGDTRHPIGKDHPLLRAVDLPARRSSFSVNEIIVSGLNSGDFPVFTVGDPRHSGGYALDMATPPTKSLRRSTVRFNAIATNAKKKEEKKEKKEEKANRKPAIGILEKKKKVPFYIKYVILREVTVDRKSLGCALSKGSVLSSVPTIMWVG</sequence>
<dbReference type="VEuPathDB" id="FungiDB:MAPG_09616"/>
<reference evidence="2" key="3">
    <citation type="submission" date="2011-03" db="EMBL/GenBank/DDBJ databases">
        <title>Annotation of Magnaporthe poae ATCC 64411.</title>
        <authorList>
            <person name="Ma L.-J."/>
            <person name="Dead R."/>
            <person name="Young S.K."/>
            <person name="Zeng Q."/>
            <person name="Gargeya S."/>
            <person name="Fitzgerald M."/>
            <person name="Haas B."/>
            <person name="Abouelleil A."/>
            <person name="Alvarado L."/>
            <person name="Arachchi H.M."/>
            <person name="Berlin A."/>
            <person name="Brown A."/>
            <person name="Chapman S.B."/>
            <person name="Chen Z."/>
            <person name="Dunbar C."/>
            <person name="Freedman E."/>
            <person name="Gearin G."/>
            <person name="Gellesch M."/>
            <person name="Goldberg J."/>
            <person name="Griggs A."/>
            <person name="Gujja S."/>
            <person name="Heiman D."/>
            <person name="Howarth C."/>
            <person name="Larson L."/>
            <person name="Lui A."/>
            <person name="MacDonald P.J.P."/>
            <person name="Mehta T."/>
            <person name="Montmayeur A."/>
            <person name="Murphy C."/>
            <person name="Neiman D."/>
            <person name="Pearson M."/>
            <person name="Priest M."/>
            <person name="Roberts A."/>
            <person name="Saif S."/>
            <person name="Shea T."/>
            <person name="Shenoy N."/>
            <person name="Sisk P."/>
            <person name="Stolte C."/>
            <person name="Sykes S."/>
            <person name="Yandava C."/>
            <person name="Wortman J."/>
            <person name="Nusbaum C."/>
            <person name="Birren B."/>
        </authorList>
    </citation>
    <scope>NUCLEOTIDE SEQUENCE</scope>
    <source>
        <strain evidence="2">ATCC 64411</strain>
    </source>
</reference>
<gene>
    <name evidence="2" type="ORF">MAPG_09616</name>
</gene>